<evidence type="ECO:0000256" key="1">
    <source>
        <dbReference type="SAM" id="Coils"/>
    </source>
</evidence>
<keyword evidence="4" id="KW-1185">Reference proteome</keyword>
<feature type="coiled-coil region" evidence="1">
    <location>
        <begin position="98"/>
        <end position="128"/>
    </location>
</feature>
<dbReference type="InterPro" id="IPR025381">
    <property type="entry name" value="DUF4296"/>
</dbReference>
<sequence>MIFRRLIGVVGLLLLVVACKRLKGPDKPKNLLSKEEMVNIIIDAKLISSASSITKRIMQDSGVVISDYVYKRHNIDSVQFAESNSYYAFHVKDYDAIYTKVSDSLESLKQMLKEREAEEWKIQTKREEDSLKAIKADSIKAVRETLVVDSLETKKMRDSLAEKLLQKNANEGKGLIEPILDTVSLQH</sequence>
<comment type="caution">
    <text evidence="3">The sequence shown here is derived from an EMBL/GenBank/DDBJ whole genome shotgun (WGS) entry which is preliminary data.</text>
</comment>
<name>A0ABX1DF17_9FLAO</name>
<evidence type="ECO:0000313" key="4">
    <source>
        <dbReference type="Proteomes" id="UP000760545"/>
    </source>
</evidence>
<dbReference type="PROSITE" id="PS51257">
    <property type="entry name" value="PROKAR_LIPOPROTEIN"/>
    <property type="match status" value="1"/>
</dbReference>
<organism evidence="3 4">
    <name type="scientific">Tamlana crocina</name>
    <dbReference type="NCBI Taxonomy" id="393006"/>
    <lineage>
        <taxon>Bacteria</taxon>
        <taxon>Pseudomonadati</taxon>
        <taxon>Bacteroidota</taxon>
        <taxon>Flavobacteriia</taxon>
        <taxon>Flavobacteriales</taxon>
        <taxon>Flavobacteriaceae</taxon>
        <taxon>Tamlana</taxon>
    </lineage>
</organism>
<evidence type="ECO:0000313" key="3">
    <source>
        <dbReference type="EMBL" id="NJX14896.1"/>
    </source>
</evidence>
<feature type="domain" description="DUF4296" evidence="2">
    <location>
        <begin position="28"/>
        <end position="109"/>
    </location>
</feature>
<reference evidence="3 4" key="1">
    <citation type="submission" date="2020-03" db="EMBL/GenBank/DDBJ databases">
        <title>Tamlana sp. nov, isolated from XXX.</title>
        <authorList>
            <person name="Cao W.R."/>
        </authorList>
    </citation>
    <scope>NUCLEOTIDE SEQUENCE [LARGE SCALE GENOMIC DNA]</scope>
    <source>
        <strain evidence="3 4">HST1-43</strain>
    </source>
</reference>
<proteinExistence type="predicted"/>
<dbReference type="Proteomes" id="UP000760545">
    <property type="component" value="Unassembled WGS sequence"/>
</dbReference>
<dbReference type="RefSeq" id="WP_167917129.1">
    <property type="nucleotide sequence ID" value="NZ_JAAVJS010000005.1"/>
</dbReference>
<accession>A0ABX1DF17</accession>
<protein>
    <submittedName>
        <fullName evidence="3">DUF4296 domain-containing protein</fullName>
    </submittedName>
</protein>
<dbReference type="Pfam" id="PF14129">
    <property type="entry name" value="DUF4296"/>
    <property type="match status" value="1"/>
</dbReference>
<gene>
    <name evidence="3" type="ORF">HC176_05290</name>
</gene>
<keyword evidence="1" id="KW-0175">Coiled coil</keyword>
<evidence type="ECO:0000259" key="2">
    <source>
        <dbReference type="Pfam" id="PF14129"/>
    </source>
</evidence>
<dbReference type="EMBL" id="JAAVJS010000005">
    <property type="protein sequence ID" value="NJX14896.1"/>
    <property type="molecule type" value="Genomic_DNA"/>
</dbReference>